<organism evidence="1 2">
    <name type="scientific">Candidatus Anaerobiospirillum pullicola</name>
    <dbReference type="NCBI Taxonomy" id="2838451"/>
    <lineage>
        <taxon>Bacteria</taxon>
        <taxon>Pseudomonadati</taxon>
        <taxon>Pseudomonadota</taxon>
        <taxon>Gammaproteobacteria</taxon>
        <taxon>Aeromonadales</taxon>
        <taxon>Succinivibrionaceae</taxon>
        <taxon>Anaerobiospirillum</taxon>
    </lineage>
</organism>
<dbReference type="Proteomes" id="UP000733611">
    <property type="component" value="Unassembled WGS sequence"/>
</dbReference>
<gene>
    <name evidence="1" type="ORF">H9847_09185</name>
</gene>
<evidence type="ECO:0000313" key="2">
    <source>
        <dbReference type="Proteomes" id="UP000733611"/>
    </source>
</evidence>
<name>A0A948THJ1_9GAMM</name>
<reference evidence="1" key="2">
    <citation type="submission" date="2021-04" db="EMBL/GenBank/DDBJ databases">
        <authorList>
            <person name="Gilroy R."/>
        </authorList>
    </citation>
    <scope>NUCLEOTIDE SEQUENCE</scope>
    <source>
        <strain evidence="1">378</strain>
    </source>
</reference>
<accession>A0A948THJ1</accession>
<dbReference type="EMBL" id="JAHLFE010000187">
    <property type="protein sequence ID" value="MBU3845014.1"/>
    <property type="molecule type" value="Genomic_DNA"/>
</dbReference>
<evidence type="ECO:0000313" key="1">
    <source>
        <dbReference type="EMBL" id="MBU3845014.1"/>
    </source>
</evidence>
<reference evidence="1" key="1">
    <citation type="journal article" date="2021" name="PeerJ">
        <title>Extensive microbial diversity within the chicken gut microbiome revealed by metagenomics and culture.</title>
        <authorList>
            <person name="Gilroy R."/>
            <person name="Ravi A."/>
            <person name="Getino M."/>
            <person name="Pursley I."/>
            <person name="Horton D.L."/>
            <person name="Alikhan N.F."/>
            <person name="Baker D."/>
            <person name="Gharbi K."/>
            <person name="Hall N."/>
            <person name="Watson M."/>
            <person name="Adriaenssens E.M."/>
            <person name="Foster-Nyarko E."/>
            <person name="Jarju S."/>
            <person name="Secka A."/>
            <person name="Antonio M."/>
            <person name="Oren A."/>
            <person name="Chaudhuri R.R."/>
            <person name="La Ragione R."/>
            <person name="Hildebrand F."/>
            <person name="Pallen M.J."/>
        </authorList>
    </citation>
    <scope>NUCLEOTIDE SEQUENCE</scope>
    <source>
        <strain evidence="1">378</strain>
    </source>
</reference>
<protein>
    <submittedName>
        <fullName evidence="1">Uncharacterized protein</fullName>
    </submittedName>
</protein>
<comment type="caution">
    <text evidence="1">The sequence shown here is derived from an EMBL/GenBank/DDBJ whole genome shotgun (WGS) entry which is preliminary data.</text>
</comment>
<dbReference type="AlphaFoldDB" id="A0A948THJ1"/>
<sequence>MMQQTQLTSAQDVLLNTALLGLDKSHLSITAFPPVLHNTLHTVTAQATDPVEAFVEVVNLVFAYEQAHSQKLLNTFTPEEMARLHELKVVDAFYSVAADINDAYSAATAAISHAVTATDVTTTDAAATAKDAALLARWLQAQQNHAPLPLLPYDHGTTPLKSDSLQEDYISHLLYVDGYVAHNAAIDTMAILAALQHKGLYVPSGLLREFAHVYLGIRDSLPPHLQQLPLEFLPSKSRYLLSFMTGADLELFTSRYSGCGYAYSDDYTKNYHRNSFDMCGHATLQLDLMVDHQATLTKLQSLWDSGSFYQQEKVCELLVDNYELTTLLDCLEASFQRLPSTQRKNIIAHLHNHWLDVVSYLYQHGHIACSVASDATTPTTDTATPAIATTANASAAVAAAPSLSARFEQWLQPLAQDGRNSYIQFKAAQMLWLLPHSQWQQASLYFVRKAVIPDWDIASAQLLDSPRAAAKRKELTSLANATDSALRRTLKKNLDQALADMYPQEQLRKGATASQYMALLTFTLPPAQWFALLNLTHTGDDAHDAEVLMSALAQYCQREQPYEALSANCNRSMMLKYFVLRLRFELGTEYSHAFFRHLTPLLSPQELPELLAFATYSEREVIPFVDKPLPPVPAFPHQFQLLPYNFMWWPKNYCAEIPQRWGPKFSKFYLEVLLAFFALPDKKRQQLSNGYTVQPSVTALALSLDVDVREQYAELIYERYLELEHKCDQLQSQANKEIYAAQRRTLRVVTKSSYDADLKWYRNYSSFLDSLLNAFDKAQQIEQMRADAAVTQAQQQGQAKQTKKTKEQHAKHTAVQPVAVAAVAATAAAVAAEDTDAAAISATHHLRRTPVPLPPRKASALKREATIAGVIDELKLWIKDSLRNGLMQVLPHRADDIARLKKRMVDAKAPKLSQRLQNALQCDDSTEEGRFAYLSQLLRLYLLCSAFAQREQLSVAWQGELSHLVGVTPTPEEVIAANREVLAGKEPAEELLWVVNDIVYPAARGKYHKHICYSFTRHDFVFYLTFVPNKLKKAAERDSAAALELQELILPSGIIFQAQVYLYPGLTEVPRVLFKELQVLEGYLHPTTAEGTVMKDIYEQHLYDVKQLKPTLQGCSSLQDASVEMTRFFSANPFAAFYPVVISQVNFAHPQAARSGPWYLCDREGKARALTGPQELLQRQVLACEQHTYGHEFTAVVLMNKQHMILSAISYGDSFISLPLPELPSEYQETSK</sequence>
<proteinExistence type="predicted"/>